<dbReference type="RefSeq" id="WP_138884621.1">
    <property type="nucleotide sequence ID" value="NZ_CP133568.1"/>
</dbReference>
<proteinExistence type="predicted"/>
<evidence type="ECO:0000313" key="3">
    <source>
        <dbReference type="Proteomes" id="UP001229313"/>
    </source>
</evidence>
<dbReference type="EMBL" id="CP133568">
    <property type="protein sequence ID" value="WMT03918.1"/>
    <property type="molecule type" value="Genomic_DNA"/>
</dbReference>
<accession>A0ABY9PA22</accession>
<keyword evidence="3" id="KW-1185">Reference proteome</keyword>
<evidence type="ECO:0000313" key="2">
    <source>
        <dbReference type="EMBL" id="WMT03918.1"/>
    </source>
</evidence>
<organism evidence="2 3">
    <name type="scientific">Lysobacter yananisis</name>
    <dbReference type="NCBI Taxonomy" id="1003114"/>
    <lineage>
        <taxon>Bacteria</taxon>
        <taxon>Pseudomonadati</taxon>
        <taxon>Pseudomonadota</taxon>
        <taxon>Gammaproteobacteria</taxon>
        <taxon>Lysobacterales</taxon>
        <taxon>Lysobacteraceae</taxon>
        <taxon>Lysobacter</taxon>
    </lineage>
</organism>
<dbReference type="Proteomes" id="UP001229313">
    <property type="component" value="Chromosome"/>
</dbReference>
<gene>
    <name evidence="2" type="ORF">RDV84_03470</name>
</gene>
<feature type="region of interest" description="Disordered" evidence="1">
    <location>
        <begin position="127"/>
        <end position="152"/>
    </location>
</feature>
<name>A0ABY9PA22_9GAMM</name>
<sequence length="152" mass="16910">MSFECPAIAAMRAGPTVSRRRRLRVDAENFHSGRFVARRNAKLLFTLVRIPSRRRRDFPGASRTAKIAPKKCLRDWVGFFRRRNQAISHWRVRGDAGQETAGKPRKNEIAAGPATLRGATNRAVLSAASQGSLVDPAPLRSSHRQAPTGSRR</sequence>
<protein>
    <submittedName>
        <fullName evidence="2">Uncharacterized protein</fullName>
    </submittedName>
</protein>
<evidence type="ECO:0000256" key="1">
    <source>
        <dbReference type="SAM" id="MobiDB-lite"/>
    </source>
</evidence>
<feature type="region of interest" description="Disordered" evidence="1">
    <location>
        <begin position="91"/>
        <end position="115"/>
    </location>
</feature>
<reference evidence="2 3" key="1">
    <citation type="submission" date="2023-08" db="EMBL/GenBank/DDBJ databases">
        <title>The whole genome sequence of Lysobacter yananisis.</title>
        <authorList>
            <person name="Sun H."/>
        </authorList>
    </citation>
    <scope>NUCLEOTIDE SEQUENCE [LARGE SCALE GENOMIC DNA]</scope>
    <source>
        <strain evidence="2 3">SNNU513</strain>
    </source>
</reference>